<dbReference type="Gene3D" id="3.90.550.10">
    <property type="entry name" value="Spore Coat Polysaccharide Biosynthesis Protein SpsA, Chain A"/>
    <property type="match status" value="1"/>
</dbReference>
<evidence type="ECO:0000259" key="2">
    <source>
        <dbReference type="Pfam" id="PF00535"/>
    </source>
</evidence>
<dbReference type="EC" id="2.4.1.-" evidence="3"/>
<sequence length="718" mass="81111">MKAKQTGILLTIGMIVKNEEQYLPRCLEALRPLREALPCELIITDTGSTDRTLEIAAQYADEVRHFQWCDDYAAARNTTLEDISGKWYMYLDADEIFDPDISGVVDFFKGPLCKKFQAAALRFINYDSQNKPAGSFYPTRIIKRAPGLHFEGAVHEHLVSDVKDGYALQTVVRHYGYMGELARVKMLRYRPMMLAELEKNPDDPRMLRQLVDGYDPHYPDEAAQRKKLLERLIAICLADKTVNQRPFAFLSLVRTQWTQSDFEGVLDTIRRYFKEKLIKGDSAADIDMYAMRGFALFNLKQFAPALDALDEYRRLYRAFYERKLDLSDMGTVGLHGINDEYLMRSLYVSTQCCLALNDKERAKTYIGQVDISSLAAAYPDLPFLADEFGYMRASGDFARMGALCTQIMAVNGESVRLRFFQLVEKEFPVFDSQKLEAARALAAVKGEHKFLTLHRMRAALADGDSSQAAALAQALLVKQDAGADPYFADVLYCVMLCGQPLAPALDVFGAALEETLNVLAGQRPDFDTAVCAAFGREPFPQSGTPGELFRRTRVMLLALLRGTGAEQARRDQLADLYTREIISFCEQVYNLAALPEQERFILPAEHRFALGMREVNAVLGQGDAAACLQKLQALLDSCPTMHRLIKRRLDSIARQIQEKSEAVNEFERLAMSVKQQFYGFLKAGQRDACAEVLKAYAAVNPDDPEIDVMRRDFEQSFR</sequence>
<evidence type="ECO:0000256" key="1">
    <source>
        <dbReference type="SAM" id="Coils"/>
    </source>
</evidence>
<evidence type="ECO:0000313" key="3">
    <source>
        <dbReference type="EMBL" id="CUP66786.1"/>
    </source>
</evidence>
<name>A0A174Q4J9_9FIRM</name>
<feature type="domain" description="Glycosyltransferase 2-like" evidence="2">
    <location>
        <begin position="12"/>
        <end position="109"/>
    </location>
</feature>
<dbReference type="Proteomes" id="UP000095765">
    <property type="component" value="Unassembled WGS sequence"/>
</dbReference>
<keyword evidence="3" id="KW-0808">Transferase</keyword>
<dbReference type="RefSeq" id="WP_055244882.1">
    <property type="nucleotide sequence ID" value="NZ_CZBE01000009.1"/>
</dbReference>
<dbReference type="EMBL" id="CZBE01000009">
    <property type="protein sequence ID" value="CUP66786.1"/>
    <property type="molecule type" value="Genomic_DNA"/>
</dbReference>
<keyword evidence="3" id="KW-0328">Glycosyltransferase</keyword>
<proteinExistence type="predicted"/>
<dbReference type="AlphaFoldDB" id="A0A174Q4J9"/>
<dbReference type="InterPro" id="IPR029044">
    <property type="entry name" value="Nucleotide-diphossugar_trans"/>
</dbReference>
<dbReference type="OrthoDB" id="9815923at2"/>
<dbReference type="CDD" id="cd02511">
    <property type="entry name" value="Beta4Glucosyltransferase"/>
    <property type="match status" value="1"/>
</dbReference>
<feature type="coiled-coil region" evidence="1">
    <location>
        <begin position="649"/>
        <end position="676"/>
    </location>
</feature>
<organism evidence="3 4">
    <name type="scientific">Anaerotruncus colihominis</name>
    <dbReference type="NCBI Taxonomy" id="169435"/>
    <lineage>
        <taxon>Bacteria</taxon>
        <taxon>Bacillati</taxon>
        <taxon>Bacillota</taxon>
        <taxon>Clostridia</taxon>
        <taxon>Eubacteriales</taxon>
        <taxon>Oscillospiraceae</taxon>
        <taxon>Anaerotruncus</taxon>
    </lineage>
</organism>
<accession>A0A174Q4J9</accession>
<dbReference type="PANTHER" id="PTHR43630:SF2">
    <property type="entry name" value="GLYCOSYLTRANSFERASE"/>
    <property type="match status" value="1"/>
</dbReference>
<dbReference type="GO" id="GO:0016757">
    <property type="term" value="F:glycosyltransferase activity"/>
    <property type="evidence" value="ECO:0007669"/>
    <property type="project" value="UniProtKB-KW"/>
</dbReference>
<dbReference type="Pfam" id="PF00535">
    <property type="entry name" value="Glycos_transf_2"/>
    <property type="match status" value="1"/>
</dbReference>
<gene>
    <name evidence="3" type="primary">sunS_2</name>
    <name evidence="3" type="ORF">ERS852551_01532</name>
</gene>
<evidence type="ECO:0000313" key="4">
    <source>
        <dbReference type="Proteomes" id="UP000095765"/>
    </source>
</evidence>
<protein>
    <submittedName>
        <fullName evidence="3">SPBc2 prophage-derived glycosyltransferase SunS</fullName>
        <ecNumber evidence="3">2.4.1.-</ecNumber>
    </submittedName>
</protein>
<reference evidence="3 4" key="1">
    <citation type="submission" date="2015-09" db="EMBL/GenBank/DDBJ databases">
        <authorList>
            <consortium name="Pathogen Informatics"/>
        </authorList>
    </citation>
    <scope>NUCLEOTIDE SEQUENCE [LARGE SCALE GENOMIC DNA]</scope>
    <source>
        <strain evidence="3 4">2789STDY5834939</strain>
    </source>
</reference>
<dbReference type="SUPFAM" id="SSF53448">
    <property type="entry name" value="Nucleotide-diphospho-sugar transferases"/>
    <property type="match status" value="1"/>
</dbReference>
<keyword evidence="1" id="KW-0175">Coiled coil</keyword>
<dbReference type="InterPro" id="IPR001173">
    <property type="entry name" value="Glyco_trans_2-like"/>
</dbReference>
<dbReference type="PANTHER" id="PTHR43630">
    <property type="entry name" value="POLY-BETA-1,6-N-ACETYL-D-GLUCOSAMINE SYNTHASE"/>
    <property type="match status" value="1"/>
</dbReference>